<dbReference type="CDD" id="cd01949">
    <property type="entry name" value="GGDEF"/>
    <property type="match status" value="1"/>
</dbReference>
<keyword evidence="8" id="KW-0460">Magnesium</keyword>
<evidence type="ECO:0000256" key="11">
    <source>
        <dbReference type="ARBA" id="ARBA00034247"/>
    </source>
</evidence>
<evidence type="ECO:0000256" key="9">
    <source>
        <dbReference type="ARBA" id="ARBA00023004"/>
    </source>
</evidence>
<proteinExistence type="predicted"/>
<keyword evidence="4" id="KW-0349">Heme</keyword>
<dbReference type="SUPFAM" id="SSF55073">
    <property type="entry name" value="Nucleotide cyclase"/>
    <property type="match status" value="1"/>
</dbReference>
<dbReference type="CDD" id="cd14757">
    <property type="entry name" value="GS_EcDosC-like_GGDEF"/>
    <property type="match status" value="1"/>
</dbReference>
<dbReference type="EMBL" id="CP014646">
    <property type="protein sequence ID" value="AMO38191.1"/>
    <property type="molecule type" value="Genomic_DNA"/>
</dbReference>
<dbReference type="KEGG" id="thu:AC731_015355"/>
<dbReference type="Gene3D" id="3.30.70.270">
    <property type="match status" value="1"/>
</dbReference>
<dbReference type="GO" id="GO:0043709">
    <property type="term" value="P:cell adhesion involved in single-species biofilm formation"/>
    <property type="evidence" value="ECO:0007669"/>
    <property type="project" value="TreeGrafter"/>
</dbReference>
<dbReference type="Pfam" id="PF21118">
    <property type="entry name" value="DosC_2nd"/>
    <property type="match status" value="1"/>
</dbReference>
<dbReference type="InterPro" id="IPR044398">
    <property type="entry name" value="Globin-sensor_dom"/>
</dbReference>
<dbReference type="GO" id="GO:0046872">
    <property type="term" value="F:metal ion binding"/>
    <property type="evidence" value="ECO:0007669"/>
    <property type="project" value="UniProtKB-KW"/>
</dbReference>
<evidence type="ECO:0000256" key="8">
    <source>
        <dbReference type="ARBA" id="ARBA00022842"/>
    </source>
</evidence>
<evidence type="ECO:0000256" key="6">
    <source>
        <dbReference type="ARBA" id="ARBA00022723"/>
    </source>
</evidence>
<dbReference type="NCBIfam" id="TIGR00254">
    <property type="entry name" value="GGDEF"/>
    <property type="match status" value="1"/>
</dbReference>
<dbReference type="AlphaFoldDB" id="A0A127K8G3"/>
<dbReference type="GO" id="GO:1902201">
    <property type="term" value="P:negative regulation of bacterial-type flagellum-dependent cell motility"/>
    <property type="evidence" value="ECO:0007669"/>
    <property type="project" value="TreeGrafter"/>
</dbReference>
<evidence type="ECO:0000256" key="3">
    <source>
        <dbReference type="ARBA" id="ARBA00015125"/>
    </source>
</evidence>
<dbReference type="InterPro" id="IPR050469">
    <property type="entry name" value="Diguanylate_Cyclase"/>
</dbReference>
<dbReference type="GO" id="GO:0052621">
    <property type="term" value="F:diguanylate cyclase activity"/>
    <property type="evidence" value="ECO:0007669"/>
    <property type="project" value="UniProtKB-EC"/>
</dbReference>
<dbReference type="InterPro" id="IPR043128">
    <property type="entry name" value="Rev_trsase/Diguanyl_cyclase"/>
</dbReference>
<dbReference type="PROSITE" id="PS50887">
    <property type="entry name" value="GGDEF"/>
    <property type="match status" value="1"/>
</dbReference>
<evidence type="ECO:0000256" key="7">
    <source>
        <dbReference type="ARBA" id="ARBA00022741"/>
    </source>
</evidence>
<dbReference type="Proteomes" id="UP000036902">
    <property type="component" value="Chromosome"/>
</dbReference>
<dbReference type="GO" id="GO:0020037">
    <property type="term" value="F:heme binding"/>
    <property type="evidence" value="ECO:0007669"/>
    <property type="project" value="InterPro"/>
</dbReference>
<dbReference type="Pfam" id="PF00990">
    <property type="entry name" value="GGDEF"/>
    <property type="match status" value="1"/>
</dbReference>
<dbReference type="SMART" id="SM00267">
    <property type="entry name" value="GGDEF"/>
    <property type="match status" value="1"/>
</dbReference>
<dbReference type="RefSeq" id="WP_048707308.1">
    <property type="nucleotide sequence ID" value="NZ_CP014646.1"/>
</dbReference>
<evidence type="ECO:0000256" key="10">
    <source>
        <dbReference type="ARBA" id="ARBA00029839"/>
    </source>
</evidence>
<evidence type="ECO:0000256" key="1">
    <source>
        <dbReference type="ARBA" id="ARBA00001971"/>
    </source>
</evidence>
<accession>A0A127K8G3</accession>
<dbReference type="Pfam" id="PF11563">
    <property type="entry name" value="Protoglobin"/>
    <property type="match status" value="1"/>
</dbReference>
<evidence type="ECO:0000313" key="14">
    <source>
        <dbReference type="Proteomes" id="UP000036902"/>
    </source>
</evidence>
<feature type="domain" description="GGDEF" evidence="12">
    <location>
        <begin position="331"/>
        <end position="464"/>
    </location>
</feature>
<dbReference type="InterPro" id="IPR009050">
    <property type="entry name" value="Globin-like_sf"/>
</dbReference>
<dbReference type="InterPro" id="IPR012292">
    <property type="entry name" value="Globin/Proto"/>
</dbReference>
<dbReference type="UniPathway" id="UPA00599"/>
<dbReference type="PANTHER" id="PTHR45138:SF9">
    <property type="entry name" value="DIGUANYLATE CYCLASE DGCM-RELATED"/>
    <property type="match status" value="1"/>
</dbReference>
<dbReference type="SUPFAM" id="SSF46458">
    <property type="entry name" value="Globin-like"/>
    <property type="match status" value="1"/>
</dbReference>
<evidence type="ECO:0000256" key="5">
    <source>
        <dbReference type="ARBA" id="ARBA00022679"/>
    </source>
</evidence>
<keyword evidence="14" id="KW-1185">Reference proteome</keyword>
<dbReference type="InterPro" id="IPR000160">
    <property type="entry name" value="GGDEF_dom"/>
</dbReference>
<keyword evidence="9" id="KW-0408">Iron</keyword>
<reference evidence="14" key="1">
    <citation type="submission" date="2016-03" db="EMBL/GenBank/DDBJ databases">
        <authorList>
            <person name="Ma C."/>
            <person name="Zhou S."/>
            <person name="Yang G."/>
        </authorList>
    </citation>
    <scope>NUCLEOTIDE SEQUENCE [LARGE SCALE GENOMIC DNA]</scope>
    <source>
        <strain evidence="14">SgZ-1</strain>
    </source>
</reference>
<dbReference type="PANTHER" id="PTHR45138">
    <property type="entry name" value="REGULATORY COMPONENTS OF SENSORY TRANSDUCTION SYSTEM"/>
    <property type="match status" value="1"/>
</dbReference>
<protein>
    <recommendedName>
        <fullName evidence="3">Diguanylate cyclase DosC</fullName>
        <ecNumber evidence="2">2.7.7.65</ecNumber>
    </recommendedName>
    <alternativeName>
        <fullName evidence="10">Direct oxygen-sensing cyclase</fullName>
    </alternativeName>
</protein>
<dbReference type="Gene3D" id="1.10.490.10">
    <property type="entry name" value="Globins"/>
    <property type="match status" value="1"/>
</dbReference>
<sequence length="468" mass="52380">MHKSLPAQTTETIENDWLALFDQAPLGARAAVRDIIATHREAMADAFYERMMQDPEARAFLSSEVVHERLHASMQRWLTTLFSCETREQFLTAMAMQRHVGEVHSRVDVPVNIVARGARVLKNRIGGYLARSPLGRDELVEAVIYVDSLIDLAFEVMSSAFVASHERTARIDEAYRSFSSGQNMSLERERQRSALLDWENRLLQTVMTGQPGDDLPSVSGSSFGLWMQHKASALFRGASEHATVRKLMRSIDETLLPLCAQQLGAGNLSEVRHLLKQVQAEVGELKFLIESMFEHLVDLESGKDALTQLLNRRFLPAILARECEITRSEGKPFALLLVDVDHFKHINDAHGHQAGDRVLQQVAAILQNSVRSGDFVFRYGGEEFLIVLVEMDHTRAMRVAEKIRTRIAAEPLLISNGGQLNVTVSIGVAMHDGHPDYQRLVNRADGALYRAKQGGRNRCEPDLPDANA</sequence>
<dbReference type="STRING" id="1134435.AC731_015355"/>
<comment type="catalytic activity">
    <reaction evidence="11">
        <text>2 GTP = 3',3'-c-di-GMP + 2 diphosphate</text>
        <dbReference type="Rhea" id="RHEA:24898"/>
        <dbReference type="ChEBI" id="CHEBI:33019"/>
        <dbReference type="ChEBI" id="CHEBI:37565"/>
        <dbReference type="ChEBI" id="CHEBI:58805"/>
        <dbReference type="EC" id="2.7.7.65"/>
    </reaction>
</comment>
<dbReference type="GO" id="GO:0019825">
    <property type="term" value="F:oxygen binding"/>
    <property type="evidence" value="ECO:0007669"/>
    <property type="project" value="InterPro"/>
</dbReference>
<name>A0A127K8G3_9RHOO</name>
<dbReference type="InterPro" id="IPR029787">
    <property type="entry name" value="Nucleotide_cyclase"/>
</dbReference>
<keyword evidence="5" id="KW-0808">Transferase</keyword>
<evidence type="ECO:0000313" key="13">
    <source>
        <dbReference type="EMBL" id="AMO38191.1"/>
    </source>
</evidence>
<evidence type="ECO:0000256" key="4">
    <source>
        <dbReference type="ARBA" id="ARBA00022617"/>
    </source>
</evidence>
<dbReference type="GO" id="GO:0000166">
    <property type="term" value="F:nucleotide binding"/>
    <property type="evidence" value="ECO:0007669"/>
    <property type="project" value="UniProtKB-KW"/>
</dbReference>
<dbReference type="GO" id="GO:0005886">
    <property type="term" value="C:plasma membrane"/>
    <property type="evidence" value="ECO:0007669"/>
    <property type="project" value="TreeGrafter"/>
</dbReference>
<keyword evidence="6" id="KW-0479">Metal-binding</keyword>
<comment type="cofactor">
    <cofactor evidence="1">
        <name>heme</name>
        <dbReference type="ChEBI" id="CHEBI:30413"/>
    </cofactor>
</comment>
<evidence type="ECO:0000259" key="12">
    <source>
        <dbReference type="PROSITE" id="PS50887"/>
    </source>
</evidence>
<dbReference type="EC" id="2.7.7.65" evidence="2"/>
<dbReference type="FunFam" id="3.30.70.270:FF:000001">
    <property type="entry name" value="Diguanylate cyclase domain protein"/>
    <property type="match status" value="1"/>
</dbReference>
<keyword evidence="7" id="KW-0547">Nucleotide-binding</keyword>
<dbReference type="InterPro" id="IPR039435">
    <property type="entry name" value="DosC_GS"/>
</dbReference>
<organism evidence="13 14">
    <name type="scientific">Thauera humireducens</name>
    <dbReference type="NCBI Taxonomy" id="1134435"/>
    <lineage>
        <taxon>Bacteria</taxon>
        <taxon>Pseudomonadati</taxon>
        <taxon>Pseudomonadota</taxon>
        <taxon>Betaproteobacteria</taxon>
        <taxon>Rhodocyclales</taxon>
        <taxon>Zoogloeaceae</taxon>
        <taxon>Thauera</taxon>
    </lineage>
</organism>
<gene>
    <name evidence="13" type="ORF">AC731_015355</name>
</gene>
<evidence type="ECO:0000256" key="2">
    <source>
        <dbReference type="ARBA" id="ARBA00012528"/>
    </source>
</evidence>
<dbReference type="InterPro" id="IPR048442">
    <property type="entry name" value="DosC_2nd"/>
</dbReference>